<sequence>MMKKSILALSLSGALLLGACANDGGSATGGTIVEGTNISVTEEAFLQELKDRHGDELLKEMVEKQILDQVIANADIDQAKVEEEVNTFKAEFGVETDEELLQILQMQFGLPVETMEEFKNEFIISRLAIQGLMTQDIDGADLEIIDEDQIEVEASHILVEEKETAEEILAKINAGEDFQELATEHSIDPGSAQRGGELGFFGKGRMVPEFEAAAFNLEIGEVSELVETEYGYHIIKVTDKRVIVKTYDEVMEELYNEANIKVNDPQFKELF</sequence>
<dbReference type="InterPro" id="IPR050245">
    <property type="entry name" value="PrsA_foldase"/>
</dbReference>
<evidence type="ECO:0000256" key="2">
    <source>
        <dbReference type="SAM" id="SignalP"/>
    </source>
</evidence>
<feature type="signal peptide" evidence="2">
    <location>
        <begin position="1"/>
        <end position="21"/>
    </location>
</feature>
<dbReference type="RefSeq" id="WP_275119575.1">
    <property type="nucleotide sequence ID" value="NZ_JAOTPO010000012.1"/>
</dbReference>
<accession>A0ABT5VHN5</accession>
<dbReference type="SUPFAM" id="SSF109998">
    <property type="entry name" value="Triger factor/SurA peptide-binding domain-like"/>
    <property type="match status" value="1"/>
</dbReference>
<keyword evidence="5" id="KW-1185">Reference proteome</keyword>
<dbReference type="InterPro" id="IPR027304">
    <property type="entry name" value="Trigger_fact/SurA_dom_sf"/>
</dbReference>
<keyword evidence="1 4" id="KW-0413">Isomerase</keyword>
<dbReference type="SUPFAM" id="SSF54534">
    <property type="entry name" value="FKBP-like"/>
    <property type="match status" value="1"/>
</dbReference>
<proteinExistence type="predicted"/>
<reference evidence="4" key="1">
    <citation type="submission" date="2024-05" db="EMBL/GenBank/DDBJ databases">
        <title>Alkalihalobacillus sp. strain MEB203 novel alkaliphilic bacterium from Lonar Lake, India.</title>
        <authorList>
            <person name="Joshi A."/>
            <person name="Thite S."/>
            <person name="Mengade P."/>
        </authorList>
    </citation>
    <scope>NUCLEOTIDE SEQUENCE</scope>
    <source>
        <strain evidence="4">MEB 203</strain>
    </source>
</reference>
<dbReference type="EMBL" id="JAOTPO010000012">
    <property type="protein sequence ID" value="MDE5414967.1"/>
    <property type="molecule type" value="Genomic_DNA"/>
</dbReference>
<dbReference type="PANTHER" id="PTHR47245">
    <property type="entry name" value="PEPTIDYLPROLYL ISOMERASE"/>
    <property type="match status" value="1"/>
</dbReference>
<keyword evidence="2" id="KW-0732">Signal</keyword>
<dbReference type="Proteomes" id="UP001148125">
    <property type="component" value="Unassembled WGS sequence"/>
</dbReference>
<feature type="domain" description="PpiC" evidence="3">
    <location>
        <begin position="149"/>
        <end position="239"/>
    </location>
</feature>
<dbReference type="EC" id="5.2.1.8" evidence="4"/>
<feature type="chain" id="PRO_5046279130" evidence="2">
    <location>
        <begin position="22"/>
        <end position="271"/>
    </location>
</feature>
<evidence type="ECO:0000259" key="3">
    <source>
        <dbReference type="PROSITE" id="PS50198"/>
    </source>
</evidence>
<protein>
    <submittedName>
        <fullName evidence="4">Peptidylprolyl isomerase</fullName>
        <ecNumber evidence="4">5.2.1.8</ecNumber>
    </submittedName>
</protein>
<comment type="caution">
    <text evidence="4">The sequence shown here is derived from an EMBL/GenBank/DDBJ whole genome shotgun (WGS) entry which is preliminary data.</text>
</comment>
<gene>
    <name evidence="4" type="ORF">N7Z68_16520</name>
</gene>
<evidence type="ECO:0000313" key="4">
    <source>
        <dbReference type="EMBL" id="MDE5414967.1"/>
    </source>
</evidence>
<evidence type="ECO:0000256" key="1">
    <source>
        <dbReference type="PROSITE-ProRule" id="PRU00278"/>
    </source>
</evidence>
<dbReference type="InterPro" id="IPR000297">
    <property type="entry name" value="PPIase_PpiC"/>
</dbReference>
<organism evidence="4 5">
    <name type="scientific">Alkalihalobacterium chitinilyticum</name>
    <dbReference type="NCBI Taxonomy" id="2980103"/>
    <lineage>
        <taxon>Bacteria</taxon>
        <taxon>Bacillati</taxon>
        <taxon>Bacillota</taxon>
        <taxon>Bacilli</taxon>
        <taxon>Bacillales</taxon>
        <taxon>Bacillaceae</taxon>
        <taxon>Alkalihalobacterium</taxon>
    </lineage>
</organism>
<dbReference type="GO" id="GO:0003755">
    <property type="term" value="F:peptidyl-prolyl cis-trans isomerase activity"/>
    <property type="evidence" value="ECO:0007669"/>
    <property type="project" value="UniProtKB-EC"/>
</dbReference>
<dbReference type="PROSITE" id="PS50198">
    <property type="entry name" value="PPIC_PPIASE_2"/>
    <property type="match status" value="1"/>
</dbReference>
<name>A0ABT5VHN5_9BACI</name>
<dbReference type="Pfam" id="PF13616">
    <property type="entry name" value="Rotamase_3"/>
    <property type="match status" value="1"/>
</dbReference>
<keyword evidence="1" id="KW-0697">Rotamase</keyword>
<dbReference type="PANTHER" id="PTHR47245:SF2">
    <property type="entry name" value="PEPTIDYL-PROLYL CIS-TRANS ISOMERASE HP_0175-RELATED"/>
    <property type="match status" value="1"/>
</dbReference>
<dbReference type="InterPro" id="IPR046357">
    <property type="entry name" value="PPIase_dom_sf"/>
</dbReference>
<dbReference type="PROSITE" id="PS51257">
    <property type="entry name" value="PROKAR_LIPOPROTEIN"/>
    <property type="match status" value="1"/>
</dbReference>
<evidence type="ECO:0000313" key="5">
    <source>
        <dbReference type="Proteomes" id="UP001148125"/>
    </source>
</evidence>
<dbReference type="Gene3D" id="3.10.50.40">
    <property type="match status" value="1"/>
</dbReference>